<reference evidence="1" key="1">
    <citation type="submission" date="2014-09" db="EMBL/GenBank/DDBJ databases">
        <authorList>
            <person name="Magalhaes I.L.F."/>
            <person name="Oliveira U."/>
            <person name="Santos F.R."/>
            <person name="Vidigal T.H.D.A."/>
            <person name="Brescovit A.D."/>
            <person name="Santos A.J."/>
        </authorList>
    </citation>
    <scope>NUCLEOTIDE SEQUENCE</scope>
    <source>
        <tissue evidence="1">Shoot tissue taken approximately 20 cm above the soil surface</tissue>
    </source>
</reference>
<reference evidence="1" key="2">
    <citation type="journal article" date="2015" name="Data Brief">
        <title>Shoot transcriptome of the giant reed, Arundo donax.</title>
        <authorList>
            <person name="Barrero R.A."/>
            <person name="Guerrero F.D."/>
            <person name="Moolhuijzen P."/>
            <person name="Goolsby J.A."/>
            <person name="Tidwell J."/>
            <person name="Bellgard S.E."/>
            <person name="Bellgard M.I."/>
        </authorList>
    </citation>
    <scope>NUCLEOTIDE SEQUENCE</scope>
    <source>
        <tissue evidence="1">Shoot tissue taken approximately 20 cm above the soil surface</tissue>
    </source>
</reference>
<organism evidence="1">
    <name type="scientific">Arundo donax</name>
    <name type="common">Giant reed</name>
    <name type="synonym">Donax arundinaceus</name>
    <dbReference type="NCBI Taxonomy" id="35708"/>
    <lineage>
        <taxon>Eukaryota</taxon>
        <taxon>Viridiplantae</taxon>
        <taxon>Streptophyta</taxon>
        <taxon>Embryophyta</taxon>
        <taxon>Tracheophyta</taxon>
        <taxon>Spermatophyta</taxon>
        <taxon>Magnoliopsida</taxon>
        <taxon>Liliopsida</taxon>
        <taxon>Poales</taxon>
        <taxon>Poaceae</taxon>
        <taxon>PACMAD clade</taxon>
        <taxon>Arundinoideae</taxon>
        <taxon>Arundineae</taxon>
        <taxon>Arundo</taxon>
    </lineage>
</organism>
<evidence type="ECO:0000313" key="1">
    <source>
        <dbReference type="EMBL" id="JAD29295.1"/>
    </source>
</evidence>
<protein>
    <submittedName>
        <fullName evidence="1">Uncharacterized protein</fullName>
    </submittedName>
</protein>
<sequence>MLRRSSAVHTHATCLLLPKCICMLSTDQWIDLSKKTTSNQEAVLRN</sequence>
<name>A0A0A8YXT5_ARUDO</name>
<dbReference type="AlphaFoldDB" id="A0A0A8YXT5"/>
<accession>A0A0A8YXT5</accession>
<dbReference type="EMBL" id="GBRH01268600">
    <property type="protein sequence ID" value="JAD29295.1"/>
    <property type="molecule type" value="Transcribed_RNA"/>
</dbReference>
<proteinExistence type="predicted"/>